<dbReference type="SUPFAM" id="SSF103032">
    <property type="entry name" value="Hypothetical protein YwqG"/>
    <property type="match status" value="1"/>
</dbReference>
<evidence type="ECO:0000313" key="3">
    <source>
        <dbReference type="Proteomes" id="UP000255070"/>
    </source>
</evidence>
<organism evidence="2 3">
    <name type="scientific">Comamonas testosteroni</name>
    <name type="common">Pseudomonas testosteroni</name>
    <dbReference type="NCBI Taxonomy" id="285"/>
    <lineage>
        <taxon>Bacteria</taxon>
        <taxon>Pseudomonadati</taxon>
        <taxon>Pseudomonadota</taxon>
        <taxon>Betaproteobacteria</taxon>
        <taxon>Burkholderiales</taxon>
        <taxon>Comamonadaceae</taxon>
        <taxon>Comamonas</taxon>
    </lineage>
</organism>
<dbReference type="Pfam" id="PF09234">
    <property type="entry name" value="DUF1963"/>
    <property type="match status" value="1"/>
</dbReference>
<dbReference type="RefSeq" id="WP_003081717.1">
    <property type="nucleotide sequence ID" value="NZ_BBJZ01000037.1"/>
</dbReference>
<dbReference type="AlphaFoldDB" id="A0A8B4RY39"/>
<dbReference type="PANTHER" id="PTHR36436">
    <property type="entry name" value="SLL5081 PROTEIN"/>
    <property type="match status" value="1"/>
</dbReference>
<gene>
    <name evidence="2" type="ORF">NCTC10698_00167</name>
</gene>
<evidence type="ECO:0000256" key="1">
    <source>
        <dbReference type="SAM" id="MobiDB-lite"/>
    </source>
</evidence>
<dbReference type="PANTHER" id="PTHR36436:SF6">
    <property type="entry name" value="SLL5081 PROTEIN"/>
    <property type="match status" value="1"/>
</dbReference>
<sequence>MNYANSQEIARALEPVLGDAALAQQLAAQARAAVWLQTTAVEDEAEIASGSTKLGGCPDLPAGVAWPERGRYPDHEQRVKPHREDSVAPDSRWRWAKPEQAQKIREEALLHIERLENPFPLNFLAQVNFADVHATGAADEDFPRSGVLSVFYDAVECPWGYDPADSCALAVLFHDDAAALQRRALPQKLRMLGADWQFSPVACELHACSTPLPMETAQWDSLNIELTDAQSDTFADWWLDDPGNAASNDGEDACCHRVGGWPTPVQGNMQVECALVAAGHYCGSGNAYSNPQLQSVRDTATDWVLLLQIGSDDKAGMSWGDSGQLYLWIRRDDLRARRFDNAWMVLQCY</sequence>
<protein>
    <submittedName>
        <fullName evidence="2">Domain of uncharacterized function (DUF1963)</fullName>
    </submittedName>
</protein>
<dbReference type="GeneID" id="63996254"/>
<accession>A0A8B4RY39</accession>
<dbReference type="EMBL" id="UFXL01000001">
    <property type="protein sequence ID" value="SUY73439.1"/>
    <property type="molecule type" value="Genomic_DNA"/>
</dbReference>
<dbReference type="InterPro" id="IPR015315">
    <property type="entry name" value="DUF1963"/>
</dbReference>
<proteinExistence type="predicted"/>
<name>A0A8B4RY39_COMTE</name>
<feature type="region of interest" description="Disordered" evidence="1">
    <location>
        <begin position="65"/>
        <end position="85"/>
    </location>
</feature>
<dbReference type="Proteomes" id="UP000255070">
    <property type="component" value="Unassembled WGS sequence"/>
</dbReference>
<dbReference type="Gene3D" id="2.30.320.10">
    <property type="entry name" value="YwqG-like"/>
    <property type="match status" value="1"/>
</dbReference>
<dbReference type="InterPro" id="IPR035948">
    <property type="entry name" value="YwqG-like_sf"/>
</dbReference>
<comment type="caution">
    <text evidence="2">The sequence shown here is derived from an EMBL/GenBank/DDBJ whole genome shotgun (WGS) entry which is preliminary data.</text>
</comment>
<reference evidence="2 3" key="1">
    <citation type="submission" date="2018-06" db="EMBL/GenBank/DDBJ databases">
        <authorList>
            <consortium name="Pathogen Informatics"/>
            <person name="Doyle S."/>
        </authorList>
    </citation>
    <scope>NUCLEOTIDE SEQUENCE [LARGE SCALE GENOMIC DNA]</scope>
    <source>
        <strain evidence="2 3">NCTC10698</strain>
    </source>
</reference>
<feature type="compositionally biased region" description="Basic and acidic residues" evidence="1">
    <location>
        <begin position="68"/>
        <end position="85"/>
    </location>
</feature>
<keyword evidence="3" id="KW-1185">Reference proteome</keyword>
<evidence type="ECO:0000313" key="2">
    <source>
        <dbReference type="EMBL" id="SUY73439.1"/>
    </source>
</evidence>